<name>A2ENM4_TRIV3</name>
<dbReference type="SMR" id="A2ENM4"/>
<proteinExistence type="predicted"/>
<dbReference type="AlphaFoldDB" id="A2ENM4"/>
<dbReference type="SMART" id="SM00312">
    <property type="entry name" value="PX"/>
    <property type="match status" value="1"/>
</dbReference>
<reference evidence="2" key="2">
    <citation type="journal article" date="2007" name="Science">
        <title>Draft genome sequence of the sexually transmitted pathogen Trichomonas vaginalis.</title>
        <authorList>
            <person name="Carlton J.M."/>
            <person name="Hirt R.P."/>
            <person name="Silva J.C."/>
            <person name="Delcher A.L."/>
            <person name="Schatz M."/>
            <person name="Zhao Q."/>
            <person name="Wortman J.R."/>
            <person name="Bidwell S.L."/>
            <person name="Alsmark U.C.M."/>
            <person name="Besteiro S."/>
            <person name="Sicheritz-Ponten T."/>
            <person name="Noel C.J."/>
            <person name="Dacks J.B."/>
            <person name="Foster P.G."/>
            <person name="Simillion C."/>
            <person name="Van de Peer Y."/>
            <person name="Miranda-Saavedra D."/>
            <person name="Barton G.J."/>
            <person name="Westrop G.D."/>
            <person name="Mueller S."/>
            <person name="Dessi D."/>
            <person name="Fiori P.L."/>
            <person name="Ren Q."/>
            <person name="Paulsen I."/>
            <person name="Zhang H."/>
            <person name="Bastida-Corcuera F.D."/>
            <person name="Simoes-Barbosa A."/>
            <person name="Brown M.T."/>
            <person name="Hayes R.D."/>
            <person name="Mukherjee M."/>
            <person name="Okumura C.Y."/>
            <person name="Schneider R."/>
            <person name="Smith A.J."/>
            <person name="Vanacova S."/>
            <person name="Villalvazo M."/>
            <person name="Haas B.J."/>
            <person name="Pertea M."/>
            <person name="Feldblyum T.V."/>
            <person name="Utterback T.R."/>
            <person name="Shu C.L."/>
            <person name="Osoegawa K."/>
            <person name="de Jong P.J."/>
            <person name="Hrdy I."/>
            <person name="Horvathova L."/>
            <person name="Zubacova Z."/>
            <person name="Dolezal P."/>
            <person name="Malik S.B."/>
            <person name="Logsdon J.M. Jr."/>
            <person name="Henze K."/>
            <person name="Gupta A."/>
            <person name="Wang C.C."/>
            <person name="Dunne R.L."/>
            <person name="Upcroft J.A."/>
            <person name="Upcroft P."/>
            <person name="White O."/>
            <person name="Salzberg S.L."/>
            <person name="Tang P."/>
            <person name="Chiu C.-H."/>
            <person name="Lee Y.-S."/>
            <person name="Embley T.M."/>
            <person name="Coombs G.H."/>
            <person name="Mottram J.C."/>
            <person name="Tachezy J."/>
            <person name="Fraser-Liggett C.M."/>
            <person name="Johnson P.J."/>
        </authorList>
    </citation>
    <scope>NUCLEOTIDE SEQUENCE [LARGE SCALE GENOMIC DNA]</scope>
    <source>
        <strain evidence="2">G3</strain>
    </source>
</reference>
<evidence type="ECO:0000313" key="2">
    <source>
        <dbReference type="EMBL" id="EAY05724.1"/>
    </source>
</evidence>
<dbReference type="KEGG" id="tva:4763594"/>
<dbReference type="SUPFAM" id="SSF64268">
    <property type="entry name" value="PX domain"/>
    <property type="match status" value="1"/>
</dbReference>
<protein>
    <submittedName>
        <fullName evidence="2">PX domain containing protein</fullName>
    </submittedName>
</protein>
<dbReference type="PANTHER" id="PTHR12431:SF14">
    <property type="entry name" value="LD15323P"/>
    <property type="match status" value="1"/>
</dbReference>
<dbReference type="Proteomes" id="UP000001542">
    <property type="component" value="Unassembled WGS sequence"/>
</dbReference>
<dbReference type="Pfam" id="PF00787">
    <property type="entry name" value="PX"/>
    <property type="match status" value="1"/>
</dbReference>
<dbReference type="OrthoDB" id="5975050at2759"/>
<evidence type="ECO:0000259" key="1">
    <source>
        <dbReference type="PROSITE" id="PS50195"/>
    </source>
</evidence>
<evidence type="ECO:0000313" key="3">
    <source>
        <dbReference type="Proteomes" id="UP000001542"/>
    </source>
</evidence>
<dbReference type="RefSeq" id="XP_001317947.1">
    <property type="nucleotide sequence ID" value="XM_001317912.1"/>
</dbReference>
<dbReference type="InterPro" id="IPR001683">
    <property type="entry name" value="PX_dom"/>
</dbReference>
<feature type="domain" description="PX" evidence="1">
    <location>
        <begin position="1"/>
        <end position="139"/>
    </location>
</feature>
<dbReference type="VEuPathDB" id="TrichDB:TVAGG3_0408220"/>
<dbReference type="InParanoid" id="A2ENM4"/>
<dbReference type="VEuPathDB" id="TrichDB:TVAG_100470"/>
<accession>A2ENM4</accession>
<organism evidence="2 3">
    <name type="scientific">Trichomonas vaginalis (strain ATCC PRA-98 / G3)</name>
    <dbReference type="NCBI Taxonomy" id="412133"/>
    <lineage>
        <taxon>Eukaryota</taxon>
        <taxon>Metamonada</taxon>
        <taxon>Parabasalia</taxon>
        <taxon>Trichomonadida</taxon>
        <taxon>Trichomonadidae</taxon>
        <taxon>Trichomonas</taxon>
    </lineage>
</organism>
<keyword evidence="3" id="KW-1185">Reference proteome</keyword>
<dbReference type="InterPro" id="IPR036871">
    <property type="entry name" value="PX_dom_sf"/>
</dbReference>
<dbReference type="PROSITE" id="PS50195">
    <property type="entry name" value="PX"/>
    <property type="match status" value="1"/>
</dbReference>
<dbReference type="PANTHER" id="PTHR12431">
    <property type="entry name" value="SORTING NEXIN 17 AND 27"/>
    <property type="match status" value="1"/>
</dbReference>
<dbReference type="CDD" id="cd06093">
    <property type="entry name" value="PX_domain"/>
    <property type="match status" value="1"/>
</dbReference>
<reference evidence="2" key="1">
    <citation type="submission" date="2006-10" db="EMBL/GenBank/DDBJ databases">
        <authorList>
            <person name="Amadeo P."/>
            <person name="Zhao Q."/>
            <person name="Wortman J."/>
            <person name="Fraser-Liggett C."/>
            <person name="Carlton J."/>
        </authorList>
    </citation>
    <scope>NUCLEOTIDE SEQUENCE</scope>
    <source>
        <strain evidence="2">G3</strain>
    </source>
</reference>
<sequence>MTYISVASLSQSKASQLDKSACEQPFYIHIEYFYIDKETDVAYYIIQIGVKVDNKVLVRNIAMRYSQLEKLNRLLYKQLPNNTEFPSFPPKKYIFNTNINFLKKRYEDLDNYLSALTTIPHILQSEDFRNAFSISVNSK</sequence>
<dbReference type="EMBL" id="DS113441">
    <property type="protein sequence ID" value="EAY05724.1"/>
    <property type="molecule type" value="Genomic_DNA"/>
</dbReference>
<gene>
    <name evidence="2" type="ORF">TVAG_100470</name>
</gene>
<dbReference type="Gene3D" id="3.30.1520.10">
    <property type="entry name" value="Phox-like domain"/>
    <property type="match status" value="1"/>
</dbReference>
<dbReference type="GO" id="GO:0035091">
    <property type="term" value="F:phosphatidylinositol binding"/>
    <property type="evidence" value="ECO:0007669"/>
    <property type="project" value="InterPro"/>
</dbReference>